<name>A0A199UCM7_MANES</name>
<dbReference type="EMBL" id="KV450436">
    <property type="protein sequence ID" value="OAY22413.1"/>
    <property type="molecule type" value="Genomic_DNA"/>
</dbReference>
<keyword evidence="1" id="KW-0812">Transmembrane</keyword>
<proteinExistence type="predicted"/>
<keyword evidence="1" id="KW-0472">Membrane</keyword>
<evidence type="ECO:0000256" key="1">
    <source>
        <dbReference type="SAM" id="Phobius"/>
    </source>
</evidence>
<dbReference type="EMBL" id="KV450436">
    <property type="protein sequence ID" value="OAY22414.1"/>
    <property type="molecule type" value="Genomic_DNA"/>
</dbReference>
<protein>
    <submittedName>
        <fullName evidence="2">Uncharacterized protein</fullName>
    </submittedName>
</protein>
<feature type="transmembrane region" description="Helical" evidence="1">
    <location>
        <begin position="30"/>
        <end position="50"/>
    </location>
</feature>
<organism evidence="2">
    <name type="scientific">Manihot esculenta</name>
    <name type="common">Cassava</name>
    <name type="synonym">Jatropha manihot</name>
    <dbReference type="NCBI Taxonomy" id="3983"/>
    <lineage>
        <taxon>Eukaryota</taxon>
        <taxon>Viridiplantae</taxon>
        <taxon>Streptophyta</taxon>
        <taxon>Embryophyta</taxon>
        <taxon>Tracheophyta</taxon>
        <taxon>Spermatophyta</taxon>
        <taxon>Magnoliopsida</taxon>
        <taxon>eudicotyledons</taxon>
        <taxon>Gunneridae</taxon>
        <taxon>Pentapetalae</taxon>
        <taxon>rosids</taxon>
        <taxon>fabids</taxon>
        <taxon>Malpighiales</taxon>
        <taxon>Euphorbiaceae</taxon>
        <taxon>Crotonoideae</taxon>
        <taxon>Manihoteae</taxon>
        <taxon>Manihot</taxon>
    </lineage>
</organism>
<keyword evidence="1" id="KW-1133">Transmembrane helix</keyword>
<gene>
    <name evidence="2" type="ORF">MANES_S002500</name>
</gene>
<accession>A0A199UCM7</accession>
<reference evidence="2" key="1">
    <citation type="submission" date="2016-02" db="EMBL/GenBank/DDBJ databases">
        <title>WGS assembly of Manihot esculenta.</title>
        <authorList>
            <person name="Bredeson J.V."/>
            <person name="Prochnik S.E."/>
            <person name="Lyons J.B."/>
            <person name="Schmutz J."/>
            <person name="Grimwood J."/>
            <person name="Vrebalov J."/>
            <person name="Bart R.S."/>
            <person name="Amuge T."/>
            <person name="Ferguson M.E."/>
            <person name="Green R."/>
            <person name="Putnam N."/>
            <person name="Stites J."/>
            <person name="Rounsley S."/>
            <person name="Rokhsar D.S."/>
        </authorList>
    </citation>
    <scope>NUCLEOTIDE SEQUENCE [LARGE SCALE GENOMIC DNA]</scope>
    <source>
        <tissue evidence="2">Leaf</tissue>
    </source>
</reference>
<sequence length="54" mass="6684">MMLQMFLDHLPIQVDQLVMPIFDKLVNLNFISFFFLTFALIMIYVYMYLFRRKN</sequence>
<evidence type="ECO:0000313" key="2">
    <source>
        <dbReference type="EMBL" id="OAY22414.1"/>
    </source>
</evidence>
<dbReference type="AlphaFoldDB" id="A0A199UCM7"/>